<dbReference type="GO" id="GO:0016817">
    <property type="term" value="F:hydrolase activity, acting on acid anhydrides"/>
    <property type="evidence" value="ECO:0007669"/>
    <property type="project" value="InterPro"/>
</dbReference>
<keyword evidence="3 10" id="KW-0227">DNA damage</keyword>
<evidence type="ECO:0000256" key="4">
    <source>
        <dbReference type="ARBA" id="ARBA00022801"/>
    </source>
</evidence>
<feature type="domain" description="ATP-dependent helicase/deoxyribonuclease subunit B N-terminal" evidence="12">
    <location>
        <begin position="5"/>
        <end position="297"/>
    </location>
</feature>
<comment type="miscellaneous">
    <text evidence="10">Despite having helicase-like domains, this subunit does not have helicase activity.</text>
</comment>
<comment type="cofactor">
    <cofactor evidence="10">
        <name>[4Fe-4S] cluster</name>
        <dbReference type="ChEBI" id="CHEBI:49883"/>
    </cofactor>
    <text evidence="10">Binds 1 [4Fe-4S] cluster.</text>
</comment>
<dbReference type="GO" id="GO:0005524">
    <property type="term" value="F:ATP binding"/>
    <property type="evidence" value="ECO:0007669"/>
    <property type="project" value="UniProtKB-UniRule"/>
</dbReference>
<comment type="function">
    <text evidence="10">The heterodimer acts as both an ATP-dependent DNA helicase and an ATP-dependent, dual-direction single-stranded exonuclease. Recognizes the chi site generating a DNA molecule suitable for the initiation of homologous recombination. This subunit has 5' -&gt; 3' nuclease activity but not helicase activity.</text>
</comment>
<evidence type="ECO:0000259" key="11">
    <source>
        <dbReference type="Pfam" id="PF12705"/>
    </source>
</evidence>
<sequence>MSVQFIRGTAVADLEAPLIQATKQWLEEDAQHEVFYLVPNHIKFEQEIQVLQKLRQLQTTTSDSITSTRLQVFSFYRLAWYYLQHTPFYSADVLSDAGAAMIFRKILVEAEEELQIFRGEINKPGFIQQLFQLYQEMREGNIEIAELYPFLEKQTENPKGQDLQLKFQDLTLIFTRFQLQMSQYGYESAEIIQHLSEYLQTVDLSNVQFVISGYQQFTARELKLIEVLMAQAGSVKVALLLDKQYPHDLPDPRSLFYEAGQTYHQLYQLARQKQIPILSDYVEKKEVLITNPDLQGLNDYWIQSQEHLPPLSTTDWSGDGLFLWRAENVKEELTHVATEIRRLVVEEGYRYKEIQVLTRDLDCYENLLEPIFAEHEIPVYVDRDMAMDRHPLVEWIESLFAIHSYNYRYRDVLRFLRTELFMPMNQLATSEESLTDWLNQRNAWRRKVDITENVVLAYGYEGYYWSQEKDWEFIRYDFEAEEQEDVATMEEESNAIRQSLQRLLPSYFQAMISAKTGLEAATVFYNFLLQSGVATQLKMWRLQAIEAGQLETARNHEQTWDALMSLLDEYVTVYGESSFDFTTFQEIFVSGLEGLHYSKVPTAIDQVQVRAMDLTRPGAAKVTFAIGMTEEIFPQKIENKTLLSDEERQTINDTLTENQYLRGTTGRKIAQEPYVAYLVFSSARERLYLTYPSVKDTAQEVKPSPYFKNIQKDLNLPVFEKNETTIFDDETTSLAHISTYRTLIGELTRLKRQRKETQEGLLPFWLNMEKALMNQSIAPLAKQVFESLTHQNIPEKIDEVLAEPLYGKDIYTSVSRMESFYRCQYQYFSRYGLRLKERDVFGLSPAATGEFFHEALDQFFKLLIMNQRNLSELTDQEVNLLAEEVLNSILGDARFSVLTTSSRMNYIRYQLSQTIKKVSWALKRQSQRSGMTTVQTEVLFGQIAAKKGISGLELPLKNQGKIHVRGKIDRIDQLVTPESTYLGVIDYKSSHRKFNMTEAYYGLAMQMLTYLDVALMDAVQLVGQEAKPAGSLYLHVHNPTLSYEGKDDIEQQMLKKYQFDGLLMKDPDLLDHLDTSLQAKQSSLLFPIEESAKEQIKPGRRQEDKFVTEPELGALLSHNRNKFIEAGNQIIGGEVQLNPAYQGKERIACRYCPFRSVCDFDVMLKENNYHRIENLSKEEIMARLLNKDEEGATEDE</sequence>
<dbReference type="InterPro" id="IPR038726">
    <property type="entry name" value="PDDEXK_AddAB-type"/>
</dbReference>
<keyword evidence="1 10" id="KW-0540">Nuclease</keyword>
<dbReference type="GO" id="GO:0004386">
    <property type="term" value="F:helicase activity"/>
    <property type="evidence" value="ECO:0007669"/>
    <property type="project" value="UniProtKB-KW"/>
</dbReference>
<evidence type="ECO:0000313" key="13">
    <source>
        <dbReference type="EMBL" id="EFM83449.1"/>
    </source>
</evidence>
<evidence type="ECO:0000259" key="12">
    <source>
        <dbReference type="Pfam" id="PF21445"/>
    </source>
</evidence>
<evidence type="ECO:0000256" key="6">
    <source>
        <dbReference type="ARBA" id="ARBA00022839"/>
    </source>
</evidence>
<keyword evidence="10" id="KW-0408">Iron</keyword>
<dbReference type="InterPro" id="IPR049035">
    <property type="entry name" value="ADDB_N"/>
</dbReference>
<keyword evidence="10" id="KW-0411">Iron-sulfur</keyword>
<accession>A0A125W7V7</accession>
<dbReference type="InterPro" id="IPR014141">
    <property type="entry name" value="DNA_helicase_suRexB"/>
</dbReference>
<dbReference type="GO" id="GO:0003690">
    <property type="term" value="F:double-stranded DNA binding"/>
    <property type="evidence" value="ECO:0007669"/>
    <property type="project" value="UniProtKB-UniRule"/>
</dbReference>
<dbReference type="GO" id="GO:0008409">
    <property type="term" value="F:5'-3' exonuclease activity"/>
    <property type="evidence" value="ECO:0007669"/>
    <property type="project" value="UniProtKB-UniRule"/>
</dbReference>
<evidence type="ECO:0000256" key="1">
    <source>
        <dbReference type="ARBA" id="ARBA00022722"/>
    </source>
</evidence>
<evidence type="ECO:0000256" key="9">
    <source>
        <dbReference type="ARBA" id="ARBA00023204"/>
    </source>
</evidence>
<dbReference type="GO" id="GO:0000724">
    <property type="term" value="P:double-strand break repair via homologous recombination"/>
    <property type="evidence" value="ECO:0007669"/>
    <property type="project" value="UniProtKB-UniRule"/>
</dbReference>
<dbReference type="PANTHER" id="PTHR30591:SF1">
    <property type="entry name" value="RECBCD ENZYME SUBUNIT RECC"/>
    <property type="match status" value="1"/>
</dbReference>
<feature type="binding site" evidence="10">
    <location>
        <position position="823"/>
    </location>
    <ligand>
        <name>[4Fe-4S] cluster</name>
        <dbReference type="ChEBI" id="CHEBI:49883"/>
    </ligand>
</feature>
<evidence type="ECO:0000256" key="2">
    <source>
        <dbReference type="ARBA" id="ARBA00022741"/>
    </source>
</evidence>
<dbReference type="Gene3D" id="3.90.320.10">
    <property type="match status" value="1"/>
</dbReference>
<dbReference type="Pfam" id="PF12705">
    <property type="entry name" value="PDDEXK_1"/>
    <property type="match status" value="1"/>
</dbReference>
<keyword evidence="10" id="KW-0479">Metal-binding</keyword>
<evidence type="ECO:0000256" key="3">
    <source>
        <dbReference type="ARBA" id="ARBA00022763"/>
    </source>
</evidence>
<keyword evidence="9 10" id="KW-0234">DNA repair</keyword>
<keyword evidence="10" id="KW-0004">4Fe-4S</keyword>
<feature type="binding site" evidence="10">
    <location>
        <position position="1152"/>
    </location>
    <ligand>
        <name>[4Fe-4S] cluster</name>
        <dbReference type="ChEBI" id="CHEBI:49883"/>
    </ligand>
</feature>
<dbReference type="InterPro" id="IPR027417">
    <property type="entry name" value="P-loop_NTPase"/>
</dbReference>
<evidence type="ECO:0000256" key="7">
    <source>
        <dbReference type="ARBA" id="ARBA00022840"/>
    </source>
</evidence>
<dbReference type="EC" id="3.1.-.-" evidence="10"/>
<dbReference type="Pfam" id="PF21445">
    <property type="entry name" value="ADDB_N"/>
    <property type="match status" value="1"/>
</dbReference>
<dbReference type="GO" id="GO:0046872">
    <property type="term" value="F:metal ion binding"/>
    <property type="evidence" value="ECO:0007669"/>
    <property type="project" value="UniProtKB-KW"/>
</dbReference>
<comment type="similarity">
    <text evidence="10">Belongs to the helicase family. AddB/RexB type 2 subfamily.</text>
</comment>
<dbReference type="HAMAP" id="MF_01453">
    <property type="entry name" value="AddB_type2"/>
    <property type="match status" value="1"/>
</dbReference>
<name>A0A125W7V7_ENTFL</name>
<evidence type="ECO:0000256" key="5">
    <source>
        <dbReference type="ARBA" id="ARBA00022806"/>
    </source>
</evidence>
<feature type="binding site" evidence="10">
    <location>
        <position position="1158"/>
    </location>
    <ligand>
        <name>[4Fe-4S] cluster</name>
        <dbReference type="ChEBI" id="CHEBI:49883"/>
    </ligand>
</feature>
<dbReference type="RefSeq" id="WP_002365498.1">
    <property type="nucleotide sequence ID" value="NZ_GL454430.1"/>
</dbReference>
<keyword evidence="5 10" id="KW-0347">Helicase</keyword>
<dbReference type="Gene3D" id="3.40.50.300">
    <property type="entry name" value="P-loop containing nucleotide triphosphate hydrolases"/>
    <property type="match status" value="3"/>
</dbReference>
<keyword evidence="8 10" id="KW-0238">DNA-binding</keyword>
<gene>
    <name evidence="10" type="primary">rexB</name>
    <name evidence="13" type="ORF">HMPREF9498_00906</name>
</gene>
<comment type="caution">
    <text evidence="13">The sequence shown here is derived from an EMBL/GenBank/DDBJ whole genome shotgun (WGS) entry which is preliminary data.</text>
</comment>
<evidence type="ECO:0000256" key="8">
    <source>
        <dbReference type="ARBA" id="ARBA00023125"/>
    </source>
</evidence>
<keyword evidence="6 10" id="KW-0269">Exonuclease</keyword>
<dbReference type="GO" id="GO:0051539">
    <property type="term" value="F:4 iron, 4 sulfur cluster binding"/>
    <property type="evidence" value="ECO:0007669"/>
    <property type="project" value="UniProtKB-KW"/>
</dbReference>
<reference evidence="13 14" key="1">
    <citation type="submission" date="2010-07" db="EMBL/GenBank/DDBJ databases">
        <authorList>
            <person name="Sid Ahmed O."/>
        </authorList>
    </citation>
    <scope>NUCLEOTIDE SEQUENCE [LARGE SCALE GENOMIC DNA]</scope>
    <source>
        <strain evidence="13 14">TX4248</strain>
    </source>
</reference>
<dbReference type="SUPFAM" id="SSF52540">
    <property type="entry name" value="P-loop containing nucleoside triphosphate hydrolases"/>
    <property type="match status" value="1"/>
</dbReference>
<keyword evidence="4 10" id="KW-0378">Hydrolase</keyword>
<feature type="domain" description="PD-(D/E)XK endonuclease-like" evidence="11">
    <location>
        <begin position="812"/>
        <end position="1159"/>
    </location>
</feature>
<keyword evidence="7 10" id="KW-0067">ATP-binding</keyword>
<dbReference type="EMBL" id="AEBR01000025">
    <property type="protein sequence ID" value="EFM83449.1"/>
    <property type="molecule type" value="Genomic_DNA"/>
</dbReference>
<comment type="cofactor">
    <cofactor evidence="10">
        <name>Mg(2+)</name>
        <dbReference type="ChEBI" id="CHEBI:18420"/>
    </cofactor>
</comment>
<evidence type="ECO:0000313" key="14">
    <source>
        <dbReference type="Proteomes" id="UP000004846"/>
    </source>
</evidence>
<organism evidence="13 14">
    <name type="scientific">Enterococcus faecalis TX4248</name>
    <dbReference type="NCBI Taxonomy" id="749495"/>
    <lineage>
        <taxon>Bacteria</taxon>
        <taxon>Bacillati</taxon>
        <taxon>Bacillota</taxon>
        <taxon>Bacilli</taxon>
        <taxon>Lactobacillales</taxon>
        <taxon>Enterococcaceae</taxon>
        <taxon>Enterococcus</taxon>
    </lineage>
</organism>
<dbReference type="Proteomes" id="UP000004846">
    <property type="component" value="Unassembled WGS sequence"/>
</dbReference>
<dbReference type="AlphaFoldDB" id="A0A125W7V7"/>
<protein>
    <recommendedName>
        <fullName evidence="10">ATP-dependent helicase/deoxyribonuclease subunit B</fullName>
        <ecNumber evidence="10">3.1.-.-</ecNumber>
    </recommendedName>
    <alternativeName>
        <fullName evidence="10">ATP-dependent helicase/nuclease subunit RexB</fullName>
    </alternativeName>
</protein>
<keyword evidence="2 10" id="KW-0547">Nucleotide-binding</keyword>
<comment type="subunit">
    <text evidence="10">Heterodimer of AddA and RexB.</text>
</comment>
<dbReference type="HOGENOM" id="CLU_007838_0_0_9"/>
<evidence type="ECO:0000256" key="10">
    <source>
        <dbReference type="HAMAP-Rule" id="MF_01453"/>
    </source>
</evidence>
<dbReference type="InterPro" id="IPR011604">
    <property type="entry name" value="PDDEXK-like_dom_sf"/>
</dbReference>
<dbReference type="PANTHER" id="PTHR30591">
    <property type="entry name" value="RECBCD ENZYME SUBUNIT RECC"/>
    <property type="match status" value="1"/>
</dbReference>
<proteinExistence type="inferred from homology"/>